<sequence>MASNDMRGAGPPVNVATASESRLRSVPGIGEARARSLLEIRRREPLTQEVLLAMPNIPANFWREKLESEPPEVCCDPEQPDLESTTTEISDIASSHSNTKVKLEPAAEDSTTTGFRQIAQVLTMMEKSMRESQEKILGALMASQERQDQQMLEVMAVLGQRGVASGGPETLLQSSAAPPRKPLNVNRERDVSWGKHATHLGSDWAPHSTTDLHDWRLTQPVRRLAAPTTQSHLPAANPRLPKFTGKVGDPLDWVAFIVNFERRAERYTWDDATRLDFLIECLQDQAAHFFSRLPPHHRCSYALLKEKLRTRFNVVQAPAVLRKQLQDVRQGMEESLQEFASRVQQLARDAHPSLVTEALEPMAVDAFLRGCKEKLAAYSALNREPVTVELAVNLVDGAVTNQQAVFGSTVPVSKLRQVLRFENPTQTQPDDYQVRAVHASSVEGLEAATERRFRQCEGALVEVKAGLSSLGEQMKEVMSLGFFQAKGRARVRSRSPSPAVCYNCNEPGHFSRECPKEKRPSRPRADSPERPQCFNCHEPGHYARDCHKARRSRSQAVGSGNGYES</sequence>
<dbReference type="InterPro" id="IPR010994">
    <property type="entry name" value="RuvA_2-like"/>
</dbReference>
<dbReference type="GO" id="GO:0008270">
    <property type="term" value="F:zinc ion binding"/>
    <property type="evidence" value="ECO:0007669"/>
    <property type="project" value="UniProtKB-KW"/>
</dbReference>
<feature type="compositionally biased region" description="Polar residues" evidence="3">
    <location>
        <begin position="554"/>
        <end position="565"/>
    </location>
</feature>
<evidence type="ECO:0000313" key="7">
    <source>
        <dbReference type="Proteomes" id="UP000014760"/>
    </source>
</evidence>
<dbReference type="AlphaFoldDB" id="R7V1K3"/>
<keyword evidence="1" id="KW-0479">Metal-binding</keyword>
<dbReference type="InterPro" id="IPR001878">
    <property type="entry name" value="Znf_CCHC"/>
</dbReference>
<dbReference type="Gene3D" id="4.10.60.10">
    <property type="entry name" value="Zinc finger, CCHC-type"/>
    <property type="match status" value="2"/>
</dbReference>
<reference evidence="7" key="1">
    <citation type="submission" date="2012-12" db="EMBL/GenBank/DDBJ databases">
        <authorList>
            <person name="Hellsten U."/>
            <person name="Grimwood J."/>
            <person name="Chapman J.A."/>
            <person name="Shapiro H."/>
            <person name="Aerts A."/>
            <person name="Otillar R.P."/>
            <person name="Terry A.Y."/>
            <person name="Boore J.L."/>
            <person name="Simakov O."/>
            <person name="Marletaz F."/>
            <person name="Cho S.-J."/>
            <person name="Edsinger-Gonzales E."/>
            <person name="Havlak P."/>
            <person name="Kuo D.-H."/>
            <person name="Larsson T."/>
            <person name="Lv J."/>
            <person name="Arendt D."/>
            <person name="Savage R."/>
            <person name="Osoegawa K."/>
            <person name="de Jong P."/>
            <person name="Lindberg D.R."/>
            <person name="Seaver E.C."/>
            <person name="Weisblat D.A."/>
            <person name="Putnam N.H."/>
            <person name="Grigoriev I.V."/>
            <person name="Rokhsar D.S."/>
        </authorList>
    </citation>
    <scope>NUCLEOTIDE SEQUENCE</scope>
    <source>
        <strain evidence="7">I ESC-2004</strain>
    </source>
</reference>
<organism evidence="5">
    <name type="scientific">Capitella teleta</name>
    <name type="common">Polychaete worm</name>
    <dbReference type="NCBI Taxonomy" id="283909"/>
    <lineage>
        <taxon>Eukaryota</taxon>
        <taxon>Metazoa</taxon>
        <taxon>Spiralia</taxon>
        <taxon>Lophotrochozoa</taxon>
        <taxon>Annelida</taxon>
        <taxon>Polychaeta</taxon>
        <taxon>Sedentaria</taxon>
        <taxon>Scolecida</taxon>
        <taxon>Capitellidae</taxon>
        <taxon>Capitella</taxon>
    </lineage>
</organism>
<dbReference type="STRING" id="283909.R7V1K3"/>
<dbReference type="PANTHER" id="PTHR33223">
    <property type="entry name" value="CCHC-TYPE DOMAIN-CONTAINING PROTEIN"/>
    <property type="match status" value="1"/>
</dbReference>
<reference evidence="5 7" key="2">
    <citation type="journal article" date="2013" name="Nature">
        <title>Insights into bilaterian evolution from three spiralian genomes.</title>
        <authorList>
            <person name="Simakov O."/>
            <person name="Marletaz F."/>
            <person name="Cho S.J."/>
            <person name="Edsinger-Gonzales E."/>
            <person name="Havlak P."/>
            <person name="Hellsten U."/>
            <person name="Kuo D.H."/>
            <person name="Larsson T."/>
            <person name="Lv J."/>
            <person name="Arendt D."/>
            <person name="Savage R."/>
            <person name="Osoegawa K."/>
            <person name="de Jong P."/>
            <person name="Grimwood J."/>
            <person name="Chapman J.A."/>
            <person name="Shapiro H."/>
            <person name="Aerts A."/>
            <person name="Otillar R.P."/>
            <person name="Terry A.Y."/>
            <person name="Boore J.L."/>
            <person name="Grigoriev I.V."/>
            <person name="Lindberg D.R."/>
            <person name="Seaver E.C."/>
            <person name="Weisblat D.A."/>
            <person name="Putnam N.H."/>
            <person name="Rokhsar D.S."/>
        </authorList>
    </citation>
    <scope>NUCLEOTIDE SEQUENCE</scope>
    <source>
        <strain evidence="5 7">I ESC-2004</strain>
    </source>
</reference>
<dbReference type="GO" id="GO:0003676">
    <property type="term" value="F:nucleic acid binding"/>
    <property type="evidence" value="ECO:0007669"/>
    <property type="project" value="InterPro"/>
</dbReference>
<keyword evidence="2" id="KW-0175">Coiled coil</keyword>
<dbReference type="PANTHER" id="PTHR33223:SF6">
    <property type="entry name" value="CCHC-TYPE DOMAIN-CONTAINING PROTEIN"/>
    <property type="match status" value="1"/>
</dbReference>
<keyword evidence="1" id="KW-0863">Zinc-finger</keyword>
<accession>R7V1K3</accession>
<dbReference type="EMBL" id="AMQN01019411">
    <property type="status" value="NOT_ANNOTATED_CDS"/>
    <property type="molecule type" value="Genomic_DNA"/>
</dbReference>
<evidence type="ECO:0000259" key="4">
    <source>
        <dbReference type="PROSITE" id="PS50158"/>
    </source>
</evidence>
<dbReference type="InterPro" id="IPR036875">
    <property type="entry name" value="Znf_CCHC_sf"/>
</dbReference>
<evidence type="ECO:0000313" key="6">
    <source>
        <dbReference type="EnsemblMetazoa" id="CapteP214530"/>
    </source>
</evidence>
<proteinExistence type="predicted"/>
<evidence type="ECO:0000256" key="1">
    <source>
        <dbReference type="PROSITE-ProRule" id="PRU00047"/>
    </source>
</evidence>
<dbReference type="HOGENOM" id="CLU_035180_0_0_1"/>
<feature type="coiled-coil region" evidence="2">
    <location>
        <begin position="322"/>
        <end position="349"/>
    </location>
</feature>
<reference evidence="6" key="3">
    <citation type="submission" date="2015-06" db="UniProtKB">
        <authorList>
            <consortium name="EnsemblMetazoa"/>
        </authorList>
    </citation>
    <scope>IDENTIFICATION</scope>
</reference>
<protein>
    <recommendedName>
        <fullName evidence="4">CCHC-type domain-containing protein</fullName>
    </recommendedName>
</protein>
<dbReference type="InterPro" id="IPR005162">
    <property type="entry name" value="Retrotrans_gag_dom"/>
</dbReference>
<feature type="compositionally biased region" description="Basic and acidic residues" evidence="3">
    <location>
        <begin position="512"/>
        <end position="529"/>
    </location>
</feature>
<keyword evidence="1" id="KW-0862">Zinc</keyword>
<dbReference type="EMBL" id="KB295737">
    <property type="protein sequence ID" value="ELU12718.1"/>
    <property type="molecule type" value="Genomic_DNA"/>
</dbReference>
<evidence type="ECO:0000313" key="5">
    <source>
        <dbReference type="EMBL" id="ELU12718.1"/>
    </source>
</evidence>
<feature type="domain" description="CCHC-type" evidence="4">
    <location>
        <begin position="533"/>
        <end position="546"/>
    </location>
</feature>
<evidence type="ECO:0000256" key="2">
    <source>
        <dbReference type="SAM" id="Coils"/>
    </source>
</evidence>
<feature type="region of interest" description="Disordered" evidence="3">
    <location>
        <begin position="512"/>
        <end position="565"/>
    </location>
</feature>
<dbReference type="SMART" id="SM00343">
    <property type="entry name" value="ZnF_C2HC"/>
    <property type="match status" value="2"/>
</dbReference>
<feature type="domain" description="CCHC-type" evidence="4">
    <location>
        <begin position="501"/>
        <end position="516"/>
    </location>
</feature>
<dbReference type="PROSITE" id="PS50158">
    <property type="entry name" value="ZF_CCHC"/>
    <property type="match status" value="2"/>
</dbReference>
<dbReference type="Proteomes" id="UP000014760">
    <property type="component" value="Unassembled WGS sequence"/>
</dbReference>
<evidence type="ECO:0000256" key="3">
    <source>
        <dbReference type="SAM" id="MobiDB-lite"/>
    </source>
</evidence>
<dbReference type="Pfam" id="PF03732">
    <property type="entry name" value="Retrotrans_gag"/>
    <property type="match status" value="1"/>
</dbReference>
<dbReference type="EnsemblMetazoa" id="CapteT214530">
    <property type="protein sequence ID" value="CapteP214530"/>
    <property type="gene ID" value="CapteG214530"/>
</dbReference>
<keyword evidence="7" id="KW-1185">Reference proteome</keyword>
<gene>
    <name evidence="5" type="ORF">CAPTEDRAFT_214530</name>
</gene>
<dbReference type="SUPFAM" id="SSF47781">
    <property type="entry name" value="RuvA domain 2-like"/>
    <property type="match status" value="1"/>
</dbReference>
<dbReference type="SUPFAM" id="SSF57756">
    <property type="entry name" value="Retrovirus zinc finger-like domains"/>
    <property type="match status" value="1"/>
</dbReference>
<dbReference type="OMA" id="CNIRVNP"/>
<name>R7V1K3_CAPTE</name>
<dbReference type="Pfam" id="PF00098">
    <property type="entry name" value="zf-CCHC"/>
    <property type="match status" value="2"/>
</dbReference>